<name>A0A0A8YRY3_ARUDO</name>
<proteinExistence type="predicted"/>
<reference evidence="1" key="1">
    <citation type="submission" date="2014-09" db="EMBL/GenBank/DDBJ databases">
        <authorList>
            <person name="Magalhaes I.L.F."/>
            <person name="Oliveira U."/>
            <person name="Santos F.R."/>
            <person name="Vidigal T.H.D.A."/>
            <person name="Brescovit A.D."/>
            <person name="Santos A.J."/>
        </authorList>
    </citation>
    <scope>NUCLEOTIDE SEQUENCE</scope>
    <source>
        <tissue evidence="1">Shoot tissue taken approximately 20 cm above the soil surface</tissue>
    </source>
</reference>
<sequence>MKSASTCVCTNYGSLTEFEFELPKHSLEQSRVKTLSTHL</sequence>
<protein>
    <submittedName>
        <fullName evidence="1">Uncharacterized protein</fullName>
    </submittedName>
</protein>
<evidence type="ECO:0000313" key="1">
    <source>
        <dbReference type="EMBL" id="JAD25122.1"/>
    </source>
</evidence>
<dbReference type="EMBL" id="GBRH01272773">
    <property type="protein sequence ID" value="JAD25122.1"/>
    <property type="molecule type" value="Transcribed_RNA"/>
</dbReference>
<dbReference type="AlphaFoldDB" id="A0A0A8YRY3"/>
<reference evidence="1" key="2">
    <citation type="journal article" date="2015" name="Data Brief">
        <title>Shoot transcriptome of the giant reed, Arundo donax.</title>
        <authorList>
            <person name="Barrero R.A."/>
            <person name="Guerrero F.D."/>
            <person name="Moolhuijzen P."/>
            <person name="Goolsby J.A."/>
            <person name="Tidwell J."/>
            <person name="Bellgard S.E."/>
            <person name="Bellgard M.I."/>
        </authorList>
    </citation>
    <scope>NUCLEOTIDE SEQUENCE</scope>
    <source>
        <tissue evidence="1">Shoot tissue taken approximately 20 cm above the soil surface</tissue>
    </source>
</reference>
<accession>A0A0A8YRY3</accession>
<organism evidence="1">
    <name type="scientific">Arundo donax</name>
    <name type="common">Giant reed</name>
    <name type="synonym">Donax arundinaceus</name>
    <dbReference type="NCBI Taxonomy" id="35708"/>
    <lineage>
        <taxon>Eukaryota</taxon>
        <taxon>Viridiplantae</taxon>
        <taxon>Streptophyta</taxon>
        <taxon>Embryophyta</taxon>
        <taxon>Tracheophyta</taxon>
        <taxon>Spermatophyta</taxon>
        <taxon>Magnoliopsida</taxon>
        <taxon>Liliopsida</taxon>
        <taxon>Poales</taxon>
        <taxon>Poaceae</taxon>
        <taxon>PACMAD clade</taxon>
        <taxon>Arundinoideae</taxon>
        <taxon>Arundineae</taxon>
        <taxon>Arundo</taxon>
    </lineage>
</organism>